<dbReference type="Pfam" id="PF23571">
    <property type="entry name" value="GH3_M"/>
    <property type="match status" value="1"/>
</dbReference>
<dbReference type="InterPro" id="IPR055378">
    <property type="entry name" value="GH3_C"/>
</dbReference>
<feature type="domain" description="GH3 middle" evidence="1">
    <location>
        <begin position="345"/>
        <end position="417"/>
    </location>
</feature>
<dbReference type="PANTHER" id="PTHR31901:SF9">
    <property type="entry name" value="GH3 DOMAIN-CONTAINING PROTEIN"/>
    <property type="match status" value="1"/>
</dbReference>
<accession>A0A0L6JK61</accession>
<dbReference type="PATRIC" id="fig|398512.5.peg.1468"/>
<dbReference type="OrthoDB" id="614636at2"/>
<organism evidence="3 4">
    <name type="scientific">Pseudobacteroides cellulosolvens ATCC 35603 = DSM 2933</name>
    <dbReference type="NCBI Taxonomy" id="398512"/>
    <lineage>
        <taxon>Bacteria</taxon>
        <taxon>Bacillati</taxon>
        <taxon>Bacillota</taxon>
        <taxon>Clostridia</taxon>
        <taxon>Eubacteriales</taxon>
        <taxon>Oscillospiraceae</taxon>
        <taxon>Pseudobacteroides</taxon>
    </lineage>
</organism>
<dbReference type="Pfam" id="PF23572">
    <property type="entry name" value="GH3_C"/>
    <property type="match status" value="1"/>
</dbReference>
<evidence type="ECO:0000313" key="3">
    <source>
        <dbReference type="EMBL" id="KNY26150.1"/>
    </source>
</evidence>
<dbReference type="RefSeq" id="WP_036943793.1">
    <property type="nucleotide sequence ID" value="NZ_JQKC01000023.1"/>
</dbReference>
<sequence length="565" mass="64536">MKLLSKVMLYTFSKVAKRYKNAFEKDLEYADQRNNQLLMDIIRKNIGTVYGKKYGFQSIDSPQKFKDSVPLTVYDDYKCYIERMAEGKDNILTSEKVEYFGTSSGTTGSQKLIPTTESSRKSISAYMGLLTQGVLCENLSKSWSYGRGLNLMNMTVSGKTQGGITISAGTAGGMRSMEKMIPYIWTSPVEILKHDGKADINYIHLLFALMEKDLMYIGAPFISSVLDLLRCLENKWPDLVKDIELGTINSRIELDEELRNKLQKKIRPNPKRASELKKEFTSGIEHIVTRIWPKFAFIWSVAGAGFKVYHEKVKKYISDIPVYNGAYAATEGLIGIELELGKAIYVAAPNSVYYEFIRIDESDNQKIPTYSIDELKVGEKYEVVITNRAGFYRYRLGDVVKVTGYRGKSPELEFLYRKNQLINIYSEKTSEQAIHQAIVETFKDLRVELVDYTVMADINVSPGRYVFFVEVNDADSLDKLEVEKILESKLCIANPRYDHFRKVMKISHASLELLKPQTFNSFKNLLLSNGASRNQVKIPRVVSKDYLVEFLKSNTYKKSEELCTL</sequence>
<dbReference type="Proteomes" id="UP000036923">
    <property type="component" value="Unassembled WGS sequence"/>
</dbReference>
<gene>
    <name evidence="3" type="ORF">Bccel_1412</name>
</gene>
<dbReference type="AlphaFoldDB" id="A0A0L6JK61"/>
<comment type="caution">
    <text evidence="3">The sequence shown here is derived from an EMBL/GenBank/DDBJ whole genome shotgun (WGS) entry which is preliminary data.</text>
</comment>
<dbReference type="GO" id="GO:0016881">
    <property type="term" value="F:acid-amino acid ligase activity"/>
    <property type="evidence" value="ECO:0007669"/>
    <property type="project" value="TreeGrafter"/>
</dbReference>
<keyword evidence="4" id="KW-1185">Reference proteome</keyword>
<evidence type="ECO:0000259" key="1">
    <source>
        <dbReference type="Pfam" id="PF23571"/>
    </source>
</evidence>
<dbReference type="PANTHER" id="PTHR31901">
    <property type="entry name" value="GH3 DOMAIN-CONTAINING PROTEIN"/>
    <property type="match status" value="1"/>
</dbReference>
<dbReference type="InterPro" id="IPR004993">
    <property type="entry name" value="GH3"/>
</dbReference>
<evidence type="ECO:0000259" key="2">
    <source>
        <dbReference type="Pfam" id="PF23572"/>
    </source>
</evidence>
<dbReference type="Pfam" id="PF03321">
    <property type="entry name" value="GH3"/>
    <property type="match status" value="1"/>
</dbReference>
<dbReference type="eggNOG" id="COG3568">
    <property type="taxonomic scope" value="Bacteria"/>
</dbReference>
<proteinExistence type="predicted"/>
<dbReference type="InterPro" id="IPR055377">
    <property type="entry name" value="GH3_M"/>
</dbReference>
<dbReference type="STRING" id="398512.Bccel_1412"/>
<reference evidence="4" key="1">
    <citation type="submission" date="2015-07" db="EMBL/GenBank/DDBJ databases">
        <title>Near-Complete Genome Sequence of the Cellulolytic Bacterium Bacteroides (Pseudobacteroides) cellulosolvens ATCC 35603.</title>
        <authorList>
            <person name="Dassa B."/>
            <person name="Utturkar S.M."/>
            <person name="Klingeman D.M."/>
            <person name="Hurt R.A."/>
            <person name="Keller M."/>
            <person name="Xu J."/>
            <person name="Reddy Y.H.K."/>
            <person name="Borovok I."/>
            <person name="Grinberg I.R."/>
            <person name="Lamed R."/>
            <person name="Zhivin O."/>
            <person name="Bayer E.A."/>
            <person name="Brown S.D."/>
        </authorList>
    </citation>
    <scope>NUCLEOTIDE SEQUENCE [LARGE SCALE GENOMIC DNA]</scope>
    <source>
        <strain evidence="4">DSM 2933</strain>
    </source>
</reference>
<name>A0A0L6JK61_9FIRM</name>
<protein>
    <submittedName>
        <fullName evidence="3">GH3 auxin-responsive promoter</fullName>
    </submittedName>
</protein>
<dbReference type="EMBL" id="LGTC01000001">
    <property type="protein sequence ID" value="KNY26150.1"/>
    <property type="molecule type" value="Genomic_DNA"/>
</dbReference>
<feature type="domain" description="GH3 C-terminal" evidence="2">
    <location>
        <begin position="434"/>
        <end position="543"/>
    </location>
</feature>
<evidence type="ECO:0000313" key="4">
    <source>
        <dbReference type="Proteomes" id="UP000036923"/>
    </source>
</evidence>
<dbReference type="GO" id="GO:0005737">
    <property type="term" value="C:cytoplasm"/>
    <property type="evidence" value="ECO:0007669"/>
    <property type="project" value="TreeGrafter"/>
</dbReference>